<evidence type="ECO:0000313" key="1">
    <source>
        <dbReference type="Proteomes" id="UP000000437"/>
    </source>
</evidence>
<protein>
    <submittedName>
        <fullName evidence="2">Urokinase plasminogen activator surface receptor</fullName>
    </submittedName>
</protein>
<proteinExistence type="predicted"/>
<name>A0AC58IC98_DANRE</name>
<keyword evidence="1" id="KW-1185">Reference proteome</keyword>
<accession>A0AC58IC98</accession>
<evidence type="ECO:0000313" key="2">
    <source>
        <dbReference type="RefSeq" id="XP_073791844.1"/>
    </source>
</evidence>
<keyword evidence="2" id="KW-0675">Receptor</keyword>
<dbReference type="RefSeq" id="XP_073791844.1">
    <property type="nucleotide sequence ID" value="XM_073935743.1"/>
</dbReference>
<sequence>MGLQISLFLLFILISAGHSLSCYQCAGNSCTQTTCSTGGSSCIASTNYYGNIKTTYKGCYPLSNCPTGSINLGSLKASVYCCSSDLCNVQDSADPNTNAPNGLKCYYCDGQNCSKTLSCSGTEDRCLSESGTIGNQSLIYKGCVSNSFCTGTASAYVGTNYTCCSGNLCNSAKSITQSLPLLCCFLLAFILML</sequence>
<gene>
    <name evidence="2" type="primary">LOC137488854</name>
</gene>
<organism evidence="1 2">
    <name type="scientific">Danio rerio</name>
    <name type="common">Zebrafish</name>
    <name type="synonym">Brachydanio rerio</name>
    <dbReference type="NCBI Taxonomy" id="7955"/>
    <lineage>
        <taxon>Eukaryota</taxon>
        <taxon>Metazoa</taxon>
        <taxon>Chordata</taxon>
        <taxon>Craniata</taxon>
        <taxon>Vertebrata</taxon>
        <taxon>Euteleostomi</taxon>
        <taxon>Actinopterygii</taxon>
        <taxon>Neopterygii</taxon>
        <taxon>Teleostei</taxon>
        <taxon>Ostariophysi</taxon>
        <taxon>Cypriniformes</taxon>
        <taxon>Danionidae</taxon>
        <taxon>Danioninae</taxon>
        <taxon>Danio</taxon>
    </lineage>
</organism>
<dbReference type="Proteomes" id="UP000000437">
    <property type="component" value="Chromosome 21"/>
</dbReference>
<reference evidence="2" key="1">
    <citation type="submission" date="2025-08" db="UniProtKB">
        <authorList>
            <consortium name="RefSeq"/>
        </authorList>
    </citation>
    <scope>IDENTIFICATION</scope>
    <source>
        <strain evidence="2">Tuebingen</strain>
        <tissue evidence="2">Fibroblasts and whole tissue</tissue>
    </source>
</reference>